<evidence type="ECO:0000256" key="3">
    <source>
        <dbReference type="ARBA" id="ARBA00023224"/>
    </source>
</evidence>
<comment type="subcellular location">
    <subcellularLocation>
        <location evidence="1">Cell inner membrane</location>
        <topology evidence="1">Multi-pass membrane protein</topology>
    </subcellularLocation>
</comment>
<dbReference type="FunFam" id="1.10.287.950:FF:000001">
    <property type="entry name" value="Methyl-accepting chemotaxis sensory transducer"/>
    <property type="match status" value="1"/>
</dbReference>
<keyword evidence="3" id="KW-0807">Transducer</keyword>
<feature type="domain" description="Methyl-accepting transducer" evidence="6">
    <location>
        <begin position="408"/>
        <end position="669"/>
    </location>
</feature>
<dbReference type="InterPro" id="IPR004089">
    <property type="entry name" value="MCPsignal_dom"/>
</dbReference>
<geneLocation type="plasmid" evidence="8">
    <name>phvKpST395_2024</name>
</geneLocation>
<evidence type="ECO:0000256" key="5">
    <source>
        <dbReference type="ARBA" id="ARBA00060183"/>
    </source>
</evidence>
<dbReference type="Gene3D" id="3.30.450.20">
    <property type="entry name" value="PAS domain"/>
    <property type="match status" value="1"/>
</dbReference>
<organism evidence="8">
    <name type="scientific">Klebsiella pneumoniae subsp. pneumoniae</name>
    <dbReference type="NCBI Taxonomy" id="72407"/>
    <lineage>
        <taxon>Bacteria</taxon>
        <taxon>Pseudomonadati</taxon>
        <taxon>Pseudomonadota</taxon>
        <taxon>Gammaproteobacteria</taxon>
        <taxon>Enterobacterales</taxon>
        <taxon>Enterobacteriaceae</taxon>
        <taxon>Klebsiella/Raoultella group</taxon>
        <taxon>Klebsiella</taxon>
        <taxon>Klebsiella pneumoniae complex</taxon>
    </lineage>
</organism>
<dbReference type="InterPro" id="IPR013655">
    <property type="entry name" value="PAS_fold_3"/>
</dbReference>
<comment type="similarity">
    <text evidence="4">Belongs to the methyl-accepting chemotaxis (MCP) protein family.</text>
</comment>
<dbReference type="Pfam" id="PF08447">
    <property type="entry name" value="PAS_3"/>
    <property type="match status" value="1"/>
</dbReference>
<dbReference type="Pfam" id="PF00015">
    <property type="entry name" value="MCPsignal"/>
    <property type="match status" value="1"/>
</dbReference>
<evidence type="ECO:0000259" key="6">
    <source>
        <dbReference type="SMART" id="SM00283"/>
    </source>
</evidence>
<dbReference type="PRINTS" id="PR00260">
    <property type="entry name" value="CHEMTRNSDUCR"/>
</dbReference>
<dbReference type="Gene3D" id="1.10.8.500">
    <property type="entry name" value="HAMP domain in histidine kinase"/>
    <property type="match status" value="1"/>
</dbReference>
<dbReference type="PANTHER" id="PTHR32089">
    <property type="entry name" value="METHYL-ACCEPTING CHEMOTAXIS PROTEIN MCPB"/>
    <property type="match status" value="1"/>
</dbReference>
<dbReference type="InterPro" id="IPR035965">
    <property type="entry name" value="PAS-like_dom_sf"/>
</dbReference>
<dbReference type="SMART" id="SM00304">
    <property type="entry name" value="HAMP"/>
    <property type="match status" value="1"/>
</dbReference>
<reference evidence="8" key="1">
    <citation type="journal article" date="2021" name="Antibiotics">
        <title>Emergence of Hybrid Resistance and Virulence Plasmids Harboring New Delhi Metallo-beta-Lactamase in Klebsiella pneumoniae in Russia.</title>
        <authorList>
            <person name="Starkova P."/>
            <person name="Lazareva I."/>
            <person name="Avdeeva A."/>
            <person name="Sulian O."/>
            <person name="Likholetova D."/>
            <person name="Ageevets V."/>
            <person name="Lebedeva M."/>
            <person name="Gostev V."/>
            <person name="Sopova J."/>
            <person name="Sidorenko S."/>
        </authorList>
    </citation>
    <scope>NUCLEOTIDE SEQUENCE</scope>
    <source>
        <plasmid evidence="8">phvKpST395_2024</plasmid>
    </source>
</reference>
<dbReference type="SMART" id="SM00283">
    <property type="entry name" value="MA"/>
    <property type="match status" value="1"/>
</dbReference>
<evidence type="ECO:0000256" key="2">
    <source>
        <dbReference type="ARBA" id="ARBA00022500"/>
    </source>
</evidence>
<proteinExistence type="inferred from homology"/>
<comment type="function">
    <text evidence="5">Chemotactic-signal transducers respond to changes in the concentration of attractants and repellents in the environment, transduce a signal from the outside to the inside of the cell, and facilitate sensory adaptation through the variation of the level of methylation. Attractants increase the level of methylation while repellents decrease the level of methylation, the methyl groups are added by the methyltransferase CheR and removed by the methylesterase CheB.</text>
</comment>
<dbReference type="GO" id="GO:0004888">
    <property type="term" value="F:transmembrane signaling receptor activity"/>
    <property type="evidence" value="ECO:0007669"/>
    <property type="project" value="InterPro"/>
</dbReference>
<protein>
    <submittedName>
        <fullName evidence="8">Methyl-accepting chemotaxis sensor/transducer protein</fullName>
    </submittedName>
</protein>
<dbReference type="InterPro" id="IPR003660">
    <property type="entry name" value="HAMP_dom"/>
</dbReference>
<accession>A0A8F7PWS2</accession>
<dbReference type="EMBL" id="MW911667">
    <property type="protein sequence ID" value="QXV89925.1"/>
    <property type="molecule type" value="Genomic_DNA"/>
</dbReference>
<dbReference type="Pfam" id="PF00672">
    <property type="entry name" value="HAMP"/>
    <property type="match status" value="1"/>
</dbReference>
<dbReference type="CDD" id="cd11386">
    <property type="entry name" value="MCP_signal"/>
    <property type="match status" value="1"/>
</dbReference>
<dbReference type="PANTHER" id="PTHR32089:SF74">
    <property type="entry name" value="METHYL-ACCEPTING CHEMOTAXIS PROTEIN AER"/>
    <property type="match status" value="1"/>
</dbReference>
<name>A0A8F7PWS2_KLEPN</name>
<evidence type="ECO:0000256" key="4">
    <source>
        <dbReference type="ARBA" id="ARBA00029447"/>
    </source>
</evidence>
<dbReference type="Gene3D" id="1.10.287.950">
    <property type="entry name" value="Methyl-accepting chemotaxis protein"/>
    <property type="match status" value="1"/>
</dbReference>
<dbReference type="AlphaFoldDB" id="A0A8F7PWS2"/>
<evidence type="ECO:0000313" key="8">
    <source>
        <dbReference type="EMBL" id="QXV89925.1"/>
    </source>
</evidence>
<sequence>MIAFNHVVPVLNLSVFNVRRAPAFAFEQSKRATIGGRFIRVDESRDLPLLHVVEDFTQKPVCSFAVTTGGEIKIDSAAPAVDGPVQIRPAAIDLHVGFIHVPRAKIGRVTPVPAQPFFHFRRITLNPAVNRGVIDIHSAFSQHLLQLTVTDAVFAVPAYGPQNDVTLKMPAFEWVHVQLHQQKGMISLSPPTICNSAGQPHNIVRHPDMPPAAFEHMWSTLKSGRSWMGLVKNRCKNGDHYWVSAYVTPIAKNGSIVEYQSVRTKPEPEQVLAAEKLYAQLRSGKAARPKLAASFSVKILLLIWGSIISSAMAAGMLTDTSISSLLLATLMSGSLSSVSVLAILSPLGRLVERARNISNNPLSQSLYTGRTDEFGQIEFALRMMQAETGAIVGRIGDASNRLSEHTRGLLKDIESSNVLTVEQQAETDQIATAVNQMVASIQEVASNAQHAADAAGRADTETASGQRLVAHTSQSITALEGEIRQATQVIHELEGQSNEISKVLDVIRGIAEQTNLLALNAAIEAARAGEQGRGFAVVADEVRSLAARTQQSTTDIQSMISALQERAQSAVTVMEQSSRQAHTSVAHAEEAATALDGIGQRVNEITDMNAQIATAVEQQGAVSEDINRSIINIRDAADTNVQTGQNNLQSAKSVAQLTSALSELAKQFWEKRG</sequence>
<dbReference type="CDD" id="cd06225">
    <property type="entry name" value="HAMP"/>
    <property type="match status" value="1"/>
</dbReference>
<evidence type="ECO:0000256" key="1">
    <source>
        <dbReference type="ARBA" id="ARBA00004429"/>
    </source>
</evidence>
<feature type="domain" description="HAMP" evidence="7">
    <location>
        <begin position="341"/>
        <end position="393"/>
    </location>
</feature>
<dbReference type="InterPro" id="IPR004090">
    <property type="entry name" value="Chemotax_Me-accpt_rcpt"/>
</dbReference>
<dbReference type="GO" id="GO:0006935">
    <property type="term" value="P:chemotaxis"/>
    <property type="evidence" value="ECO:0007669"/>
    <property type="project" value="UniProtKB-KW"/>
</dbReference>
<dbReference type="GO" id="GO:0005886">
    <property type="term" value="C:plasma membrane"/>
    <property type="evidence" value="ECO:0007669"/>
    <property type="project" value="UniProtKB-SubCell"/>
</dbReference>
<keyword evidence="8" id="KW-0614">Plasmid</keyword>
<dbReference type="SUPFAM" id="SSF55785">
    <property type="entry name" value="PYP-like sensor domain (PAS domain)"/>
    <property type="match status" value="1"/>
</dbReference>
<dbReference type="SUPFAM" id="SSF58104">
    <property type="entry name" value="Methyl-accepting chemotaxis protein (MCP) signaling domain"/>
    <property type="match status" value="1"/>
</dbReference>
<dbReference type="GO" id="GO:0007165">
    <property type="term" value="P:signal transduction"/>
    <property type="evidence" value="ECO:0007669"/>
    <property type="project" value="UniProtKB-KW"/>
</dbReference>
<evidence type="ECO:0000259" key="7">
    <source>
        <dbReference type="SMART" id="SM00304"/>
    </source>
</evidence>
<keyword evidence="2" id="KW-0145">Chemotaxis</keyword>